<keyword evidence="5 11" id="KW-0808">Transferase</keyword>
<accession>A0ABM5P0U3</accession>
<dbReference type="InterPro" id="IPR011262">
    <property type="entry name" value="DNA-dir_RNA_pol_insert"/>
</dbReference>
<dbReference type="SUPFAM" id="SSF55257">
    <property type="entry name" value="RBP11-like subunits of RNA polymerase"/>
    <property type="match status" value="1"/>
</dbReference>
<keyword evidence="14" id="KW-1185">Reference proteome</keyword>
<keyword evidence="6 11" id="KW-0548">Nucleotidyltransferase</keyword>
<dbReference type="NCBIfam" id="TIGR02027">
    <property type="entry name" value="rpoA"/>
    <property type="match status" value="1"/>
</dbReference>
<dbReference type="HAMAP" id="MF_00059">
    <property type="entry name" value="RNApol_bact_RpoA"/>
    <property type="match status" value="1"/>
</dbReference>
<evidence type="ECO:0000256" key="9">
    <source>
        <dbReference type="ARBA" id="ARBA00033070"/>
    </source>
</evidence>
<name>A0ABM5P0U3_9MOLU</name>
<dbReference type="Gene3D" id="3.30.1360.10">
    <property type="entry name" value="RNA polymerase, RBP11-like subunit"/>
    <property type="match status" value="1"/>
</dbReference>
<dbReference type="InterPro" id="IPR011263">
    <property type="entry name" value="DNA-dir_RNA_pol_RpoA/D/Rpb3"/>
</dbReference>
<dbReference type="Gene3D" id="2.170.120.12">
    <property type="entry name" value="DNA-directed RNA polymerase, insert domain"/>
    <property type="match status" value="1"/>
</dbReference>
<dbReference type="EMBL" id="CP006935">
    <property type="protein sequence ID" value="AHC39958.1"/>
    <property type="molecule type" value="Genomic_DNA"/>
</dbReference>
<comment type="function">
    <text evidence="11">DNA-dependent RNA polymerase catalyzes the transcription of DNA into RNA using the four ribonucleoside triphosphates as substrates.</text>
</comment>
<evidence type="ECO:0000256" key="5">
    <source>
        <dbReference type="ARBA" id="ARBA00022679"/>
    </source>
</evidence>
<evidence type="ECO:0000313" key="14">
    <source>
        <dbReference type="Proteomes" id="UP000018745"/>
    </source>
</evidence>
<evidence type="ECO:0000256" key="10">
    <source>
        <dbReference type="ARBA" id="ARBA00048552"/>
    </source>
</evidence>
<evidence type="ECO:0000256" key="2">
    <source>
        <dbReference type="ARBA" id="ARBA00012418"/>
    </source>
</evidence>
<proteinExistence type="inferred from homology"/>
<dbReference type="InterPro" id="IPR036643">
    <property type="entry name" value="RNApol_insert_sf"/>
</dbReference>
<comment type="similarity">
    <text evidence="1 11">Belongs to the RNA polymerase alpha chain family.</text>
</comment>
<evidence type="ECO:0000313" key="13">
    <source>
        <dbReference type="EMBL" id="AHC39958.1"/>
    </source>
</evidence>
<dbReference type="EC" id="2.7.7.6" evidence="2 11"/>
<dbReference type="Gene3D" id="1.10.150.20">
    <property type="entry name" value="5' to 3' exonuclease, C-terminal subdomain"/>
    <property type="match status" value="1"/>
</dbReference>
<organism evidence="13 14">
    <name type="scientific">Mycoplasma ovis str. Michigan</name>
    <dbReference type="NCBI Taxonomy" id="1415773"/>
    <lineage>
        <taxon>Bacteria</taxon>
        <taxon>Bacillati</taxon>
        <taxon>Mycoplasmatota</taxon>
        <taxon>Mollicutes</taxon>
        <taxon>Mycoplasmataceae</taxon>
        <taxon>Mycoplasma</taxon>
    </lineage>
</organism>
<dbReference type="InterPro" id="IPR011260">
    <property type="entry name" value="RNAP_asu_C"/>
</dbReference>
<dbReference type="Pfam" id="PF03118">
    <property type="entry name" value="RNA_pol_A_CTD"/>
    <property type="match status" value="1"/>
</dbReference>
<evidence type="ECO:0000256" key="4">
    <source>
        <dbReference type="ARBA" id="ARBA00022478"/>
    </source>
</evidence>
<comment type="subunit">
    <text evidence="11">Homodimer. The RNAP catalytic core consists of 2 alpha, 1 beta, 1 beta' and 1 omega subunit. When a sigma factor is associated with the core the holoenzyme is formed, which can initiate transcription.</text>
</comment>
<evidence type="ECO:0000256" key="7">
    <source>
        <dbReference type="ARBA" id="ARBA00023163"/>
    </source>
</evidence>
<evidence type="ECO:0000256" key="11">
    <source>
        <dbReference type="HAMAP-Rule" id="MF_00059"/>
    </source>
</evidence>
<dbReference type="InterPro" id="IPR011773">
    <property type="entry name" value="DNA-dir_RpoA"/>
</dbReference>
<dbReference type="GO" id="GO:0000428">
    <property type="term" value="C:DNA-directed RNA polymerase complex"/>
    <property type="evidence" value="ECO:0007669"/>
    <property type="project" value="UniProtKB-KW"/>
</dbReference>
<keyword evidence="7 11" id="KW-0804">Transcription</keyword>
<dbReference type="SUPFAM" id="SSF47789">
    <property type="entry name" value="C-terminal domain of RNA polymerase alpha subunit"/>
    <property type="match status" value="1"/>
</dbReference>
<dbReference type="InterPro" id="IPR036603">
    <property type="entry name" value="RBP11-like"/>
</dbReference>
<feature type="region of interest" description="Alpha N-terminal domain (alpha-NTD)" evidence="11">
    <location>
        <begin position="1"/>
        <end position="252"/>
    </location>
</feature>
<gene>
    <name evidence="11" type="primary">rpoA</name>
    <name evidence="13" type="ORF">OVS_02530</name>
</gene>
<evidence type="ECO:0000256" key="1">
    <source>
        <dbReference type="ARBA" id="ARBA00007123"/>
    </source>
</evidence>
<comment type="domain">
    <text evidence="11">The N-terminal domain is essential for RNAP assembly and basal transcription, whereas the C-terminal domain is involved in interaction with transcriptional regulators and with upstream promoter elements.</text>
</comment>
<evidence type="ECO:0000256" key="3">
    <source>
        <dbReference type="ARBA" id="ARBA00015972"/>
    </source>
</evidence>
<dbReference type="SUPFAM" id="SSF56553">
    <property type="entry name" value="Insert subdomain of RNA polymerase alpha subunit"/>
    <property type="match status" value="1"/>
</dbReference>
<evidence type="ECO:0000256" key="8">
    <source>
        <dbReference type="ARBA" id="ARBA00032524"/>
    </source>
</evidence>
<dbReference type="Proteomes" id="UP000018745">
    <property type="component" value="Chromosome"/>
</dbReference>
<dbReference type="CDD" id="cd06928">
    <property type="entry name" value="RNAP_alpha_NTD"/>
    <property type="match status" value="1"/>
</dbReference>
<feature type="region of interest" description="Alpha C-terminal domain (alpha-CTD)" evidence="11">
    <location>
        <begin position="264"/>
        <end position="343"/>
    </location>
</feature>
<protein>
    <recommendedName>
        <fullName evidence="3 11">DNA-directed RNA polymerase subunit alpha</fullName>
        <shortName evidence="11">RNAP subunit alpha</shortName>
        <ecNumber evidence="2 11">2.7.7.6</ecNumber>
    </recommendedName>
    <alternativeName>
        <fullName evidence="9 11">RNA polymerase subunit alpha</fullName>
    </alternativeName>
    <alternativeName>
        <fullName evidence="8 11">Transcriptase subunit alpha</fullName>
    </alternativeName>
</protein>
<evidence type="ECO:0000256" key="6">
    <source>
        <dbReference type="ARBA" id="ARBA00022695"/>
    </source>
</evidence>
<keyword evidence="4 11" id="KW-0240">DNA-directed RNA polymerase</keyword>
<dbReference type="Pfam" id="PF01193">
    <property type="entry name" value="RNA_pol_L"/>
    <property type="match status" value="1"/>
</dbReference>
<reference evidence="13 14" key="1">
    <citation type="journal article" date="2014" name="Genome Announc.">
        <title>Complete Genome Sequence of Mycoplasma ovis Strain Michigan, a Hemoplasma of Sheep with Two Distinct 16S rRNA Genes.</title>
        <authorList>
            <person name="Deshuillers P.L."/>
            <person name="Santos A.P."/>
            <person name="do Nascimento N.C."/>
            <person name="Hampel J.A."/>
            <person name="Bergin I.L."/>
            <person name="Dyson M.C."/>
            <person name="Messick J.B."/>
        </authorList>
    </citation>
    <scope>NUCLEOTIDE SEQUENCE [LARGE SCALE GENOMIC DNA]</scope>
    <source>
        <strain evidence="13 14">Michigan</strain>
    </source>
</reference>
<dbReference type="SMART" id="SM00662">
    <property type="entry name" value="RPOLD"/>
    <property type="match status" value="1"/>
</dbReference>
<evidence type="ECO:0000259" key="12">
    <source>
        <dbReference type="SMART" id="SM00662"/>
    </source>
</evidence>
<dbReference type="RefSeq" id="WP_024071278.1">
    <property type="nucleotide sequence ID" value="NC_023062.1"/>
</dbReference>
<sequence length="343" mass="38154">MSLSKFTSFQMDAELVNSSDYSATVTFFPLERGLGNTIGNTLRRILLSSIPSPAVFAIKIASLPHEFSAVKGVAEDATQVIIAVKKLVLKADENIVNFEELKNFPIEKWPYLKVRKNTVGPVYARDIECFPGIEVVNPELKLCEITEEGTNLELDLFCTIDRGYRSASENRELLNTLSLIPIDTLFSPVLLVDWRVIEEKTTKYGLSDKLKLSVATNGSIKALDAIWYSSKILVSMFEKISQKPVKLFRIDESEGKSPQPSVSMSAGSIGKPASISASTIENLDLSQRTYNILKNQGINTIAELISYNVDQLSEFRSLGKKALVEIQNKVELAGFKFKEEKDN</sequence>
<feature type="domain" description="DNA-directed RNA polymerase RpoA/D/Rpb3-type" evidence="12">
    <location>
        <begin position="22"/>
        <end position="243"/>
    </location>
</feature>
<dbReference type="Pfam" id="PF01000">
    <property type="entry name" value="RNA_pol_A_bac"/>
    <property type="match status" value="1"/>
</dbReference>
<comment type="catalytic activity">
    <reaction evidence="10 11">
        <text>RNA(n) + a ribonucleoside 5'-triphosphate = RNA(n+1) + diphosphate</text>
        <dbReference type="Rhea" id="RHEA:21248"/>
        <dbReference type="Rhea" id="RHEA-COMP:14527"/>
        <dbReference type="Rhea" id="RHEA-COMP:17342"/>
        <dbReference type="ChEBI" id="CHEBI:33019"/>
        <dbReference type="ChEBI" id="CHEBI:61557"/>
        <dbReference type="ChEBI" id="CHEBI:140395"/>
        <dbReference type="EC" id="2.7.7.6"/>
    </reaction>
</comment>